<protein>
    <recommendedName>
        <fullName evidence="1">RNA-directed DNA polymerase</fullName>
        <ecNumber evidence="1">2.7.7.49</ecNumber>
    </recommendedName>
</protein>
<evidence type="ECO:0000256" key="7">
    <source>
        <dbReference type="ARBA" id="ARBA00023268"/>
    </source>
</evidence>
<keyword evidence="5" id="KW-0255">Endonuclease</keyword>
<evidence type="ECO:0000256" key="2">
    <source>
        <dbReference type="ARBA" id="ARBA00022679"/>
    </source>
</evidence>
<feature type="region of interest" description="Disordered" evidence="9">
    <location>
        <begin position="1"/>
        <end position="25"/>
    </location>
</feature>
<dbReference type="PANTHER" id="PTHR37984:SF5">
    <property type="entry name" value="PROTEIN NYNRIN-LIKE"/>
    <property type="match status" value="1"/>
</dbReference>
<keyword evidence="5" id="KW-0378">Hydrolase</keyword>
<dbReference type="Gene3D" id="2.40.70.10">
    <property type="entry name" value="Acid Proteases"/>
    <property type="match status" value="1"/>
</dbReference>
<dbReference type="WBParaSite" id="PDA_v2.g29097.t1">
    <property type="protein sequence ID" value="PDA_v2.g29097.t1"/>
    <property type="gene ID" value="PDA_v2.g29097"/>
</dbReference>
<evidence type="ECO:0000313" key="14">
    <source>
        <dbReference type="WBParaSite" id="PDA_v2.g29097.t1"/>
    </source>
</evidence>
<dbReference type="GO" id="GO:0008270">
    <property type="term" value="F:zinc ion binding"/>
    <property type="evidence" value="ECO:0007669"/>
    <property type="project" value="UniProtKB-KW"/>
</dbReference>
<dbReference type="CDD" id="cd01647">
    <property type="entry name" value="RT_LTR"/>
    <property type="match status" value="1"/>
</dbReference>
<feature type="compositionally biased region" description="Polar residues" evidence="9">
    <location>
        <begin position="1326"/>
        <end position="1338"/>
    </location>
</feature>
<evidence type="ECO:0000259" key="11">
    <source>
        <dbReference type="PROSITE" id="PS50878"/>
    </source>
</evidence>
<dbReference type="CDD" id="cd09274">
    <property type="entry name" value="RNase_HI_RT_Ty3"/>
    <property type="match status" value="1"/>
</dbReference>
<evidence type="ECO:0000256" key="4">
    <source>
        <dbReference type="ARBA" id="ARBA00022722"/>
    </source>
</evidence>
<accession>A0A914QNZ5</accession>
<feature type="compositionally biased region" description="Low complexity" evidence="9">
    <location>
        <begin position="1341"/>
        <end position="1361"/>
    </location>
</feature>
<dbReference type="InterPro" id="IPR000477">
    <property type="entry name" value="RT_dom"/>
</dbReference>
<dbReference type="GO" id="GO:0003676">
    <property type="term" value="F:nucleic acid binding"/>
    <property type="evidence" value="ECO:0007669"/>
    <property type="project" value="InterPro"/>
</dbReference>
<dbReference type="GO" id="GO:0042575">
    <property type="term" value="C:DNA polymerase complex"/>
    <property type="evidence" value="ECO:0007669"/>
    <property type="project" value="UniProtKB-ARBA"/>
</dbReference>
<dbReference type="InterPro" id="IPR043128">
    <property type="entry name" value="Rev_trsase/Diguanyl_cyclase"/>
</dbReference>
<dbReference type="Gene3D" id="3.30.420.10">
    <property type="entry name" value="Ribonuclease H-like superfamily/Ribonuclease H"/>
    <property type="match status" value="1"/>
</dbReference>
<dbReference type="InterPro" id="IPR036397">
    <property type="entry name" value="RNaseH_sf"/>
</dbReference>
<dbReference type="Pfam" id="PF00665">
    <property type="entry name" value="rve"/>
    <property type="match status" value="1"/>
</dbReference>
<keyword evidence="13" id="KW-1185">Reference proteome</keyword>
<name>A0A914QNZ5_9BILA</name>
<evidence type="ECO:0000256" key="3">
    <source>
        <dbReference type="ARBA" id="ARBA00022695"/>
    </source>
</evidence>
<evidence type="ECO:0000256" key="1">
    <source>
        <dbReference type="ARBA" id="ARBA00012493"/>
    </source>
</evidence>
<keyword evidence="6" id="KW-0695">RNA-directed DNA polymerase</keyword>
<dbReference type="FunFam" id="3.10.20.370:FF:000001">
    <property type="entry name" value="Retrovirus-related Pol polyprotein from transposon 17.6-like protein"/>
    <property type="match status" value="1"/>
</dbReference>
<evidence type="ECO:0000313" key="13">
    <source>
        <dbReference type="Proteomes" id="UP000887578"/>
    </source>
</evidence>
<feature type="compositionally biased region" description="Low complexity" evidence="9">
    <location>
        <begin position="9"/>
        <end position="25"/>
    </location>
</feature>
<dbReference type="InterPro" id="IPR043502">
    <property type="entry name" value="DNA/RNA_pol_sf"/>
</dbReference>
<evidence type="ECO:0000256" key="5">
    <source>
        <dbReference type="ARBA" id="ARBA00022759"/>
    </source>
</evidence>
<keyword evidence="4" id="KW-0540">Nuclease</keyword>
<dbReference type="PROSITE" id="PS50994">
    <property type="entry name" value="INTEGRASE"/>
    <property type="match status" value="1"/>
</dbReference>
<proteinExistence type="predicted"/>
<evidence type="ECO:0000256" key="9">
    <source>
        <dbReference type="SAM" id="MobiDB-lite"/>
    </source>
</evidence>
<dbReference type="Proteomes" id="UP000887578">
    <property type="component" value="Unplaced"/>
</dbReference>
<feature type="domain" description="CCHC-type" evidence="10">
    <location>
        <begin position="272"/>
        <end position="287"/>
    </location>
</feature>
<keyword evidence="8" id="KW-0479">Metal-binding</keyword>
<dbReference type="GO" id="GO:0015074">
    <property type="term" value="P:DNA integration"/>
    <property type="evidence" value="ECO:0007669"/>
    <property type="project" value="InterPro"/>
</dbReference>
<dbReference type="EC" id="2.7.7.49" evidence="1"/>
<keyword evidence="8" id="KW-0862">Zinc</keyword>
<dbReference type="FunFam" id="1.10.340.70:FF:000004">
    <property type="entry name" value="Retrovirus-related Pol polyprotein from transposon 297-like Protein"/>
    <property type="match status" value="1"/>
</dbReference>
<dbReference type="GO" id="GO:0004519">
    <property type="term" value="F:endonuclease activity"/>
    <property type="evidence" value="ECO:0007669"/>
    <property type="project" value="UniProtKB-KW"/>
</dbReference>
<dbReference type="Pfam" id="PF00078">
    <property type="entry name" value="RVT_1"/>
    <property type="match status" value="1"/>
</dbReference>
<keyword evidence="7" id="KW-0511">Multifunctional enzyme</keyword>
<dbReference type="Gene3D" id="3.10.10.10">
    <property type="entry name" value="HIV Type 1 Reverse Transcriptase, subunit A, domain 1"/>
    <property type="match status" value="1"/>
</dbReference>
<dbReference type="SUPFAM" id="SSF56672">
    <property type="entry name" value="DNA/RNA polymerases"/>
    <property type="match status" value="1"/>
</dbReference>
<dbReference type="PROSITE" id="PS50158">
    <property type="entry name" value="ZF_CCHC"/>
    <property type="match status" value="1"/>
</dbReference>
<dbReference type="GO" id="GO:0003964">
    <property type="term" value="F:RNA-directed DNA polymerase activity"/>
    <property type="evidence" value="ECO:0007669"/>
    <property type="project" value="UniProtKB-KW"/>
</dbReference>
<dbReference type="FunFam" id="3.30.70.270:FF:000020">
    <property type="entry name" value="Transposon Tf2-6 polyprotein-like Protein"/>
    <property type="match status" value="1"/>
</dbReference>
<dbReference type="InterPro" id="IPR041588">
    <property type="entry name" value="Integrase_H2C2"/>
</dbReference>
<evidence type="ECO:0000259" key="10">
    <source>
        <dbReference type="PROSITE" id="PS50158"/>
    </source>
</evidence>
<dbReference type="SMART" id="SM00343">
    <property type="entry name" value="ZnF_C2HC"/>
    <property type="match status" value="1"/>
</dbReference>
<organism evidence="13 14">
    <name type="scientific">Panagrolaimus davidi</name>
    <dbReference type="NCBI Taxonomy" id="227884"/>
    <lineage>
        <taxon>Eukaryota</taxon>
        <taxon>Metazoa</taxon>
        <taxon>Ecdysozoa</taxon>
        <taxon>Nematoda</taxon>
        <taxon>Chromadorea</taxon>
        <taxon>Rhabditida</taxon>
        <taxon>Tylenchina</taxon>
        <taxon>Panagrolaimomorpha</taxon>
        <taxon>Panagrolaimoidea</taxon>
        <taxon>Panagrolaimidae</taxon>
        <taxon>Panagrolaimus</taxon>
    </lineage>
</organism>
<dbReference type="InterPro" id="IPR050951">
    <property type="entry name" value="Retrovirus_Pol_polyprotein"/>
</dbReference>
<dbReference type="SUPFAM" id="SSF50630">
    <property type="entry name" value="Acid proteases"/>
    <property type="match status" value="1"/>
</dbReference>
<feature type="domain" description="Reverse transcriptase" evidence="11">
    <location>
        <begin position="506"/>
        <end position="684"/>
    </location>
</feature>
<dbReference type="Pfam" id="PF17921">
    <property type="entry name" value="Integrase_H2C2"/>
    <property type="match status" value="1"/>
</dbReference>
<dbReference type="Gene3D" id="4.10.60.10">
    <property type="entry name" value="Zinc finger, CCHC-type"/>
    <property type="match status" value="1"/>
</dbReference>
<evidence type="ECO:0000256" key="8">
    <source>
        <dbReference type="PROSITE-ProRule" id="PRU00047"/>
    </source>
</evidence>
<feature type="region of interest" description="Disordered" evidence="9">
    <location>
        <begin position="228"/>
        <end position="249"/>
    </location>
</feature>
<feature type="compositionally biased region" description="Basic residues" evidence="9">
    <location>
        <begin position="1374"/>
        <end position="1387"/>
    </location>
</feature>
<evidence type="ECO:0000256" key="6">
    <source>
        <dbReference type="ARBA" id="ARBA00022918"/>
    </source>
</evidence>
<dbReference type="SUPFAM" id="SSF53098">
    <property type="entry name" value="Ribonuclease H-like"/>
    <property type="match status" value="1"/>
</dbReference>
<feature type="region of interest" description="Disordered" evidence="9">
    <location>
        <begin position="1326"/>
        <end position="1393"/>
    </location>
</feature>
<dbReference type="InterPro" id="IPR001584">
    <property type="entry name" value="Integrase_cat-core"/>
</dbReference>
<reference evidence="14" key="1">
    <citation type="submission" date="2022-11" db="UniProtKB">
        <authorList>
            <consortium name="WormBaseParasite"/>
        </authorList>
    </citation>
    <scope>IDENTIFICATION</scope>
</reference>
<keyword evidence="2" id="KW-0808">Transferase</keyword>
<dbReference type="InterPro" id="IPR021109">
    <property type="entry name" value="Peptidase_aspartic_dom_sf"/>
</dbReference>
<dbReference type="InterPro" id="IPR012337">
    <property type="entry name" value="RNaseH-like_sf"/>
</dbReference>
<dbReference type="PROSITE" id="PS50878">
    <property type="entry name" value="RT_POL"/>
    <property type="match status" value="1"/>
</dbReference>
<evidence type="ECO:0000259" key="12">
    <source>
        <dbReference type="PROSITE" id="PS50994"/>
    </source>
</evidence>
<dbReference type="Pfam" id="PF17919">
    <property type="entry name" value="RT_RNaseH_2"/>
    <property type="match status" value="1"/>
</dbReference>
<dbReference type="Gene3D" id="3.30.70.270">
    <property type="match status" value="2"/>
</dbReference>
<dbReference type="PANTHER" id="PTHR37984">
    <property type="entry name" value="PROTEIN CBG26694"/>
    <property type="match status" value="1"/>
</dbReference>
<keyword evidence="8" id="KW-0863">Zinc-finger</keyword>
<sequence length="1393" mass="156818">MPGTPLPSPTKKNQQQPQQATSSAPQQIKTMATVFPTLPLFVHDPAKPHKASSWLEQIEMKFSLTANLTATQKIALVASALDSDTFDRVSRALLPSKISTYADWDKFKDIFTGLFDVKRSLFADRYNTFQIEWLGPSHESVAEYVARVRHSVSLFKFSDFTENELMTLVVMMGIKAPALESLRSLVLNALIKTPKDTIDNIQLLMDNALMTQRDQKLPEQTSVAFVKKISNKNASRKPKNDYSSSNAVPKSPCPCCGGGHWKKDCKWINATCHNCNKVGHIAKVCKSGKKAGSATTSSVRGSATQSNTRKVGSVNVYSLGFSDMAQRRRLYMPISIHNVAFNVQLDSGSDISIITRDDYQRLGAPILSPPQIKVKAVGNKKLELDGYFVADVTARGTTKSLEIYVADVACALLGLDFWHIFGLQIAEELSCKNLSDVPIEAAVPFVKQLHTKFAPLFREGLGCCTKKEIVLQLKPNAKSRVVIPARRLSILASAVAKKELDRLLALKIIRPSNGPVQYATPGSTVKKKDGGDRFVVDFSTGLNDQLEESSYQLPVPEEMFAKLAGSKYFSRLDMKDAYYQVKVSEESKRLLVISTPFGYFQYDRAAMGLKPLPGDFQEIMDEMLADFDFSDAYLDDIFIFSESEAEHRKHIELVLARMLEWGFLLNLKKCMFFLKSVRFLGRVIDANGIRPDPEKITAIQSMPDPTNVSTLRSFLGLVNYYQYFVPMMRDLRQPLDELLKKDVEWKWDEAQVEAVAQIKKALTNECMLTHFDPRLPIIVAADASQYGIGGCIAHRYPDGSERPIMFFSRALNAAQEKYSQTEKEGLALVMAVKVFHRYLEGRRFTLLTDHRALLSIFGPKKQKPSYAVNRLHRWSLFLAAYNFDILYKKTTEFGQADALSRLIADTRQIKDQFEEEEEIDETSHAARVVQAIELLPVSSSDIKAAYQNDQFAQDIFKELQSSNPKVVSRFSVVDGIIQMNDRVYVPELLRPRVLQQLHAGHAGISRTKALARQHCYWPRITKDIEEMISSCYECVQLSNTPTKTTLASWPVSDAPGQRIHLDFAGPLHGKMVLIAIDSYSKWIDACVMSHATALATVKFLFRYCADNGTPQLLVTDNGTQFTSSLFKSFCQKNGIRHMTSPVYHPQSNGQAEKMVDVYKRFVKKKALEDREVFDLDIVTYQFLFSYRTTPNTVTPGRCSPAKVHLGRELRTILDQMRPQIVKNLNENAAQNEAFDRHHGAVPRFFKKKEAVFYRLKKDTSWKPGIISSKRGARLYFVLDVDSNKTVRVHANQLKHRTDEPVSPETLRFLCSPNDFDYNEHEDIQSVVPSTSRTQTPLSVGSPAQSPSSPSNESSSSSSSDDPPSPAPVTPRYPQRNRKKPDRLKVNPKVKSYN</sequence>
<feature type="domain" description="Integrase catalytic" evidence="12">
    <location>
        <begin position="1051"/>
        <end position="1208"/>
    </location>
</feature>
<dbReference type="InterPro" id="IPR041577">
    <property type="entry name" value="RT_RNaseH_2"/>
</dbReference>
<dbReference type="InterPro" id="IPR001878">
    <property type="entry name" value="Znf_CCHC"/>
</dbReference>
<keyword evidence="3" id="KW-0548">Nucleotidyltransferase</keyword>
<dbReference type="Gene3D" id="1.10.340.70">
    <property type="match status" value="1"/>
</dbReference>